<sequence length="69" mass="7642">MNLDALVFGDDDSEKNNFEDANDDLQETSKDDPQDTSKDDHQGKPTEGDAGEKNTLDESYSVVVMAKNF</sequence>
<organism evidence="2 3">
    <name type="scientific">Cannabis sativa</name>
    <name type="common">Hemp</name>
    <name type="synonym">Marijuana</name>
    <dbReference type="NCBI Taxonomy" id="3483"/>
    <lineage>
        <taxon>Eukaryota</taxon>
        <taxon>Viridiplantae</taxon>
        <taxon>Streptophyta</taxon>
        <taxon>Embryophyta</taxon>
        <taxon>Tracheophyta</taxon>
        <taxon>Spermatophyta</taxon>
        <taxon>Magnoliopsida</taxon>
        <taxon>eudicotyledons</taxon>
        <taxon>Gunneridae</taxon>
        <taxon>Pentapetalae</taxon>
        <taxon>rosids</taxon>
        <taxon>fabids</taxon>
        <taxon>Rosales</taxon>
        <taxon>Cannabaceae</taxon>
        <taxon>Cannabis</taxon>
    </lineage>
</organism>
<accession>A0A803NH60</accession>
<evidence type="ECO:0000313" key="3">
    <source>
        <dbReference type="Proteomes" id="UP000596661"/>
    </source>
</evidence>
<dbReference type="Gramene" id="evm.model.01.1460">
    <property type="protein sequence ID" value="cds.evm.model.01.1460"/>
    <property type="gene ID" value="evm.TU.01.1460"/>
</dbReference>
<feature type="compositionally biased region" description="Basic and acidic residues" evidence="1">
    <location>
        <begin position="27"/>
        <end position="56"/>
    </location>
</feature>
<feature type="region of interest" description="Disordered" evidence="1">
    <location>
        <begin position="1"/>
        <end position="60"/>
    </location>
</feature>
<dbReference type="EMBL" id="UZAU01000032">
    <property type="status" value="NOT_ANNOTATED_CDS"/>
    <property type="molecule type" value="Genomic_DNA"/>
</dbReference>
<name>A0A803NH60_CANSA</name>
<evidence type="ECO:0000256" key="1">
    <source>
        <dbReference type="SAM" id="MobiDB-lite"/>
    </source>
</evidence>
<dbReference type="EnsemblPlants" id="evm.model.01.1460">
    <property type="protein sequence ID" value="cds.evm.model.01.1460"/>
    <property type="gene ID" value="evm.TU.01.1460"/>
</dbReference>
<dbReference type="AlphaFoldDB" id="A0A803NH60"/>
<keyword evidence="3" id="KW-1185">Reference proteome</keyword>
<proteinExistence type="predicted"/>
<reference evidence="2" key="2">
    <citation type="submission" date="2021-03" db="UniProtKB">
        <authorList>
            <consortium name="EnsemblPlants"/>
        </authorList>
    </citation>
    <scope>IDENTIFICATION</scope>
</reference>
<protein>
    <submittedName>
        <fullName evidence="2">Uncharacterized protein</fullName>
    </submittedName>
</protein>
<reference evidence="2" key="1">
    <citation type="submission" date="2018-11" db="EMBL/GenBank/DDBJ databases">
        <authorList>
            <person name="Grassa J C."/>
        </authorList>
    </citation>
    <scope>NUCLEOTIDE SEQUENCE [LARGE SCALE GENOMIC DNA]</scope>
</reference>
<evidence type="ECO:0000313" key="2">
    <source>
        <dbReference type="EnsemblPlants" id="cds.evm.model.01.1460"/>
    </source>
</evidence>
<dbReference type="Proteomes" id="UP000596661">
    <property type="component" value="Chromosome 1"/>
</dbReference>